<dbReference type="PANTHER" id="PTHR46796:SF6">
    <property type="entry name" value="ARAC SUBFAMILY"/>
    <property type="match status" value="1"/>
</dbReference>
<keyword evidence="6" id="KW-1185">Reference proteome</keyword>
<keyword evidence="3" id="KW-0804">Transcription</keyword>
<dbReference type="InterPro" id="IPR018060">
    <property type="entry name" value="HTH_AraC"/>
</dbReference>
<evidence type="ECO:0000259" key="4">
    <source>
        <dbReference type="PROSITE" id="PS01124"/>
    </source>
</evidence>
<evidence type="ECO:0000256" key="1">
    <source>
        <dbReference type="ARBA" id="ARBA00023015"/>
    </source>
</evidence>
<dbReference type="Pfam" id="PF14525">
    <property type="entry name" value="AraC_binding_2"/>
    <property type="match status" value="1"/>
</dbReference>
<evidence type="ECO:0000313" key="5">
    <source>
        <dbReference type="EMBL" id="GGL15836.1"/>
    </source>
</evidence>
<gene>
    <name evidence="5" type="ORF">GCM10007964_67280</name>
</gene>
<keyword evidence="2" id="KW-0238">DNA-binding</keyword>
<accession>A0A917RP21</accession>
<dbReference type="Pfam" id="PF12833">
    <property type="entry name" value="HTH_18"/>
    <property type="match status" value="1"/>
</dbReference>
<reference evidence="5" key="2">
    <citation type="submission" date="2020-09" db="EMBL/GenBank/DDBJ databases">
        <authorList>
            <person name="Sun Q."/>
            <person name="Ohkuma M."/>
        </authorList>
    </citation>
    <scope>NUCLEOTIDE SEQUENCE</scope>
    <source>
        <strain evidence="5">JCM 13064</strain>
    </source>
</reference>
<dbReference type="EMBL" id="BMNT01000052">
    <property type="protein sequence ID" value="GGL15836.1"/>
    <property type="molecule type" value="Genomic_DNA"/>
</dbReference>
<dbReference type="GO" id="GO:0043565">
    <property type="term" value="F:sequence-specific DNA binding"/>
    <property type="evidence" value="ECO:0007669"/>
    <property type="project" value="InterPro"/>
</dbReference>
<feature type="domain" description="HTH araC/xylS-type" evidence="4">
    <location>
        <begin position="218"/>
        <end position="319"/>
    </location>
</feature>
<dbReference type="RefSeq" id="WP_189167122.1">
    <property type="nucleotide sequence ID" value="NZ_BMNT01000052.1"/>
</dbReference>
<sequence>MAVIGFRTSDLPVADRFTAWCEMANDALVPNAIRSDHAADFRAEARLQNLGMVQLTALSYPPLETYRPAKLIRRSDPEELQLMVAWTGSQRIVQSGRDTTVAPGELLLYDTSRPWQGWTAPATTMIQGVMVQFPRSVLPLPEKGIRDLMVRPLAGREGLGALLTGHLRRMAADTGVYTAADGPRLGSIIIDLVTTLCAHHLERDRAVPPETHRRTLQLKVRTYIEQHLGDPHLSPESISIACQISVRHLHRLFEGEELTLSAWIRQRRLERCRRDLGDPALLHRSIRALAAHWGITDSARFSRMFRAAYGVSPNEYRGQALHFRRPSLT</sequence>
<organism evidence="5 6">
    <name type="scientific">Sphaerisporangium melleum</name>
    <dbReference type="NCBI Taxonomy" id="321316"/>
    <lineage>
        <taxon>Bacteria</taxon>
        <taxon>Bacillati</taxon>
        <taxon>Actinomycetota</taxon>
        <taxon>Actinomycetes</taxon>
        <taxon>Streptosporangiales</taxon>
        <taxon>Streptosporangiaceae</taxon>
        <taxon>Sphaerisporangium</taxon>
    </lineage>
</organism>
<comment type="caution">
    <text evidence="5">The sequence shown here is derived from an EMBL/GenBank/DDBJ whole genome shotgun (WGS) entry which is preliminary data.</text>
</comment>
<name>A0A917RP21_9ACTN</name>
<dbReference type="Proteomes" id="UP000645217">
    <property type="component" value="Unassembled WGS sequence"/>
</dbReference>
<dbReference type="SMART" id="SM00342">
    <property type="entry name" value="HTH_ARAC"/>
    <property type="match status" value="1"/>
</dbReference>
<dbReference type="InterPro" id="IPR050204">
    <property type="entry name" value="AraC_XylS_family_regulators"/>
</dbReference>
<evidence type="ECO:0000313" key="6">
    <source>
        <dbReference type="Proteomes" id="UP000645217"/>
    </source>
</evidence>
<dbReference type="InterPro" id="IPR009057">
    <property type="entry name" value="Homeodomain-like_sf"/>
</dbReference>
<dbReference type="Gene3D" id="1.10.10.60">
    <property type="entry name" value="Homeodomain-like"/>
    <property type="match status" value="1"/>
</dbReference>
<dbReference type="SUPFAM" id="SSF46689">
    <property type="entry name" value="Homeodomain-like"/>
    <property type="match status" value="1"/>
</dbReference>
<dbReference type="GO" id="GO:0003700">
    <property type="term" value="F:DNA-binding transcription factor activity"/>
    <property type="evidence" value="ECO:0007669"/>
    <property type="project" value="InterPro"/>
</dbReference>
<evidence type="ECO:0000256" key="2">
    <source>
        <dbReference type="ARBA" id="ARBA00023125"/>
    </source>
</evidence>
<evidence type="ECO:0000256" key="3">
    <source>
        <dbReference type="ARBA" id="ARBA00023163"/>
    </source>
</evidence>
<dbReference type="AlphaFoldDB" id="A0A917RP21"/>
<dbReference type="InterPro" id="IPR035418">
    <property type="entry name" value="AraC-bd_2"/>
</dbReference>
<protein>
    <submittedName>
        <fullName evidence="5">AraC family transcriptional regulator</fullName>
    </submittedName>
</protein>
<reference evidence="5" key="1">
    <citation type="journal article" date="2014" name="Int. J. Syst. Evol. Microbiol.">
        <title>Complete genome sequence of Corynebacterium casei LMG S-19264T (=DSM 44701T), isolated from a smear-ripened cheese.</title>
        <authorList>
            <consortium name="US DOE Joint Genome Institute (JGI-PGF)"/>
            <person name="Walter F."/>
            <person name="Albersmeier A."/>
            <person name="Kalinowski J."/>
            <person name="Ruckert C."/>
        </authorList>
    </citation>
    <scope>NUCLEOTIDE SEQUENCE</scope>
    <source>
        <strain evidence="5">JCM 13064</strain>
    </source>
</reference>
<dbReference type="PANTHER" id="PTHR46796">
    <property type="entry name" value="HTH-TYPE TRANSCRIPTIONAL ACTIVATOR RHAS-RELATED"/>
    <property type="match status" value="1"/>
</dbReference>
<dbReference type="PROSITE" id="PS01124">
    <property type="entry name" value="HTH_ARAC_FAMILY_2"/>
    <property type="match status" value="1"/>
</dbReference>
<keyword evidence="1" id="KW-0805">Transcription regulation</keyword>
<proteinExistence type="predicted"/>